<dbReference type="SUPFAM" id="SSF57863">
    <property type="entry name" value="ArfGap/RecO-like zinc finger"/>
    <property type="match status" value="1"/>
</dbReference>
<reference evidence="8 9" key="1">
    <citation type="submission" date="2016-11" db="EMBL/GenBank/DDBJ databases">
        <title>The macronuclear genome of Stentor coeruleus: a giant cell with tiny introns.</title>
        <authorList>
            <person name="Slabodnick M."/>
            <person name="Ruby J.G."/>
            <person name="Reiff S.B."/>
            <person name="Swart E.C."/>
            <person name="Gosai S."/>
            <person name="Prabakaran S."/>
            <person name="Witkowska E."/>
            <person name="Larue G.E."/>
            <person name="Fisher S."/>
            <person name="Freeman R.M."/>
            <person name="Gunawardena J."/>
            <person name="Chu W."/>
            <person name="Stover N.A."/>
            <person name="Gregory B.D."/>
            <person name="Nowacki M."/>
            <person name="Derisi J."/>
            <person name="Roy S.W."/>
            <person name="Marshall W.F."/>
            <person name="Sood P."/>
        </authorList>
    </citation>
    <scope>NUCLEOTIDE SEQUENCE [LARGE SCALE GENOMIC DNA]</scope>
    <source>
        <strain evidence="8">WM001</strain>
    </source>
</reference>
<evidence type="ECO:0000256" key="5">
    <source>
        <dbReference type="PROSITE-ProRule" id="PRU00288"/>
    </source>
</evidence>
<evidence type="ECO:0000256" key="3">
    <source>
        <dbReference type="ARBA" id="ARBA00022771"/>
    </source>
</evidence>
<dbReference type="Gene3D" id="1.10.220.150">
    <property type="entry name" value="Arf GTPase activating protein"/>
    <property type="match status" value="1"/>
</dbReference>
<evidence type="ECO:0000256" key="2">
    <source>
        <dbReference type="ARBA" id="ARBA00022723"/>
    </source>
</evidence>
<dbReference type="InterPro" id="IPR001164">
    <property type="entry name" value="ArfGAP_dom"/>
</dbReference>
<dbReference type="GO" id="GO:0005096">
    <property type="term" value="F:GTPase activator activity"/>
    <property type="evidence" value="ECO:0007669"/>
    <property type="project" value="UniProtKB-KW"/>
</dbReference>
<feature type="domain" description="Arf-GAP" evidence="7">
    <location>
        <begin position="8"/>
        <end position="87"/>
    </location>
</feature>
<keyword evidence="2" id="KW-0479">Metal-binding</keyword>
<dbReference type="GO" id="GO:0008270">
    <property type="term" value="F:zinc ion binding"/>
    <property type="evidence" value="ECO:0007669"/>
    <property type="project" value="UniProtKB-KW"/>
</dbReference>
<dbReference type="InterPro" id="IPR037278">
    <property type="entry name" value="ARFGAP/RecO"/>
</dbReference>
<evidence type="ECO:0000256" key="6">
    <source>
        <dbReference type="SAM" id="MobiDB-lite"/>
    </source>
</evidence>
<dbReference type="AlphaFoldDB" id="A0A1R2ANN0"/>
<dbReference type="EMBL" id="MPUH01001821">
    <property type="protein sequence ID" value="OMJ66096.1"/>
    <property type="molecule type" value="Genomic_DNA"/>
</dbReference>
<feature type="compositionally biased region" description="Basic and acidic residues" evidence="6">
    <location>
        <begin position="322"/>
        <end position="331"/>
    </location>
</feature>
<dbReference type="PANTHER" id="PTHR45686:SF4">
    <property type="entry name" value="ADP-RIBOSYLATION FACTOR GTPASE ACTIVATING PROTEIN 3, ISOFORM H"/>
    <property type="match status" value="1"/>
</dbReference>
<dbReference type="GO" id="GO:0000139">
    <property type="term" value="C:Golgi membrane"/>
    <property type="evidence" value="ECO:0007669"/>
    <property type="project" value="GOC"/>
</dbReference>
<dbReference type="InterPro" id="IPR038508">
    <property type="entry name" value="ArfGAP_dom_sf"/>
</dbReference>
<feature type="region of interest" description="Disordered" evidence="6">
    <location>
        <begin position="306"/>
        <end position="331"/>
    </location>
</feature>
<name>A0A1R2ANN0_9CILI</name>
<dbReference type="PRINTS" id="PR00405">
    <property type="entry name" value="REVINTRACTNG"/>
</dbReference>
<accession>A0A1R2ANN0</accession>
<evidence type="ECO:0000313" key="8">
    <source>
        <dbReference type="EMBL" id="OMJ66096.1"/>
    </source>
</evidence>
<keyword evidence="3 5" id="KW-0863">Zinc-finger</keyword>
<evidence type="ECO:0000313" key="9">
    <source>
        <dbReference type="Proteomes" id="UP000187209"/>
    </source>
</evidence>
<sequence>MVSSGNSAQVFRNLKNDLENTKCLECNSLNPAFASVNNGCFICSNCIELHSVLDPSISRIKALDDIWEENDLKLMIAGGNSSIKEFFSHYSMENSPPNVKYLSKAGFYYREMLNMISQDKEYEHNCPSVDEGREMAGFVNLNLAQDLNAEVKIIKKEKKIDSEEPNEETKNLRFDDQEKIPVYGYEKTQVLEESKIKAEVPEQEKIETLEPGKKSRWQWAKNAYKKAVAAGNKTADKISEKISKFAEKPAMKKVETKTIEFTNKIETGMNNFINKVKSKPAVKNTLDKFNHAAHSIGDEFVNTANKISTSEPMQKIKSSFKKKTEEPEPQE</sequence>
<gene>
    <name evidence="8" type="ORF">SteCoe_37184</name>
</gene>
<evidence type="ECO:0000259" key="7">
    <source>
        <dbReference type="PROSITE" id="PS50115"/>
    </source>
</evidence>
<dbReference type="OrthoDB" id="983479at2759"/>
<dbReference type="PROSITE" id="PS50115">
    <property type="entry name" value="ARFGAP"/>
    <property type="match status" value="1"/>
</dbReference>
<dbReference type="PANTHER" id="PTHR45686">
    <property type="entry name" value="ADP-RIBOSYLATION FACTOR GTPASE ACTIVATING PROTEIN 3, ISOFORM H-RELATED"/>
    <property type="match status" value="1"/>
</dbReference>
<protein>
    <recommendedName>
        <fullName evidence="7">Arf-GAP domain-containing protein</fullName>
    </recommendedName>
</protein>
<keyword evidence="9" id="KW-1185">Reference proteome</keyword>
<comment type="caution">
    <text evidence="8">The sequence shown here is derived from an EMBL/GenBank/DDBJ whole genome shotgun (WGS) entry which is preliminary data.</text>
</comment>
<dbReference type="GO" id="GO:0048205">
    <property type="term" value="P:COPI coating of Golgi vesicle"/>
    <property type="evidence" value="ECO:0007669"/>
    <property type="project" value="TreeGrafter"/>
</dbReference>
<dbReference type="Proteomes" id="UP000187209">
    <property type="component" value="Unassembled WGS sequence"/>
</dbReference>
<proteinExistence type="predicted"/>
<evidence type="ECO:0000256" key="4">
    <source>
        <dbReference type="ARBA" id="ARBA00022833"/>
    </source>
</evidence>
<keyword evidence="4" id="KW-0862">Zinc</keyword>
<keyword evidence="1" id="KW-0343">GTPase activation</keyword>
<evidence type="ECO:0000256" key="1">
    <source>
        <dbReference type="ARBA" id="ARBA00022468"/>
    </source>
</evidence>
<dbReference type="Pfam" id="PF01412">
    <property type="entry name" value="ArfGap"/>
    <property type="match status" value="1"/>
</dbReference>
<dbReference type="SMART" id="SM00105">
    <property type="entry name" value="ArfGap"/>
    <property type="match status" value="1"/>
</dbReference>
<organism evidence="8 9">
    <name type="scientific">Stentor coeruleus</name>
    <dbReference type="NCBI Taxonomy" id="5963"/>
    <lineage>
        <taxon>Eukaryota</taxon>
        <taxon>Sar</taxon>
        <taxon>Alveolata</taxon>
        <taxon>Ciliophora</taxon>
        <taxon>Postciliodesmatophora</taxon>
        <taxon>Heterotrichea</taxon>
        <taxon>Heterotrichida</taxon>
        <taxon>Stentoridae</taxon>
        <taxon>Stentor</taxon>
    </lineage>
</organism>